<organism evidence="1 2">
    <name type="scientific">Streptomyces tuirus</name>
    <dbReference type="NCBI Taxonomy" id="68278"/>
    <lineage>
        <taxon>Bacteria</taxon>
        <taxon>Bacillati</taxon>
        <taxon>Actinomycetota</taxon>
        <taxon>Actinomycetes</taxon>
        <taxon>Kitasatosporales</taxon>
        <taxon>Streptomycetaceae</taxon>
        <taxon>Streptomyces</taxon>
    </lineage>
</organism>
<dbReference type="Proteomes" id="UP000682308">
    <property type="component" value="Unassembled WGS sequence"/>
</dbReference>
<gene>
    <name evidence="1" type="ORF">KEF29_29590</name>
</gene>
<protein>
    <submittedName>
        <fullName evidence="1">Uncharacterized protein</fullName>
    </submittedName>
</protein>
<dbReference type="AlphaFoldDB" id="A0A941J0R7"/>
<keyword evidence="2" id="KW-1185">Reference proteome</keyword>
<reference evidence="1 2" key="1">
    <citation type="submission" date="2021-04" db="EMBL/GenBank/DDBJ databases">
        <title>Characterization of the biosynthetic gene cluster of new lipopeptides with antitumor activity in the genome of the marine Streptomyces PHM034.</title>
        <authorList>
            <person name="Ceniceros A."/>
            <person name="Canedo L."/>
            <person name="Mendez C."/>
            <person name="Olano C."/>
            <person name="Schleissner C."/>
            <person name="Cuevas C."/>
            <person name="De La Calle F."/>
            <person name="Salas J.A."/>
        </authorList>
    </citation>
    <scope>NUCLEOTIDE SEQUENCE [LARGE SCALE GENOMIC DNA]</scope>
    <source>
        <strain evidence="1 2">PHM034</strain>
    </source>
</reference>
<name>A0A941J0R7_9ACTN</name>
<sequence length="129" mass="12424">MLLVDHEEPTAAEDVAVDSAEGSVVDDTHGSGELVVQPGEGAYGDRGLVLVFAAGDVLDGEDDALPVAVVAGGGEEPLGAADDGLLVLAVLVVQAGGGVDAAGRISPVVVSTGPALDGALGTVASPARS</sequence>
<proteinExistence type="predicted"/>
<evidence type="ECO:0000313" key="1">
    <source>
        <dbReference type="EMBL" id="MBR8642153.1"/>
    </source>
</evidence>
<comment type="caution">
    <text evidence="1">The sequence shown here is derived from an EMBL/GenBank/DDBJ whole genome shotgun (WGS) entry which is preliminary data.</text>
</comment>
<dbReference type="EMBL" id="JAGTPG010000002">
    <property type="protein sequence ID" value="MBR8642153.1"/>
    <property type="molecule type" value="Genomic_DNA"/>
</dbReference>
<evidence type="ECO:0000313" key="2">
    <source>
        <dbReference type="Proteomes" id="UP000682308"/>
    </source>
</evidence>
<accession>A0A941J0R7</accession>